<sequence length="141" mass="15431">MVSAFVSLVVGPAAFTMHGEWLMKPETRLALQAQVRVGLVAVLLAEVLVLLCVLASRIMSIHVPASAIAVFGVCTMALAPGWVRTDARHAYEDAVRAGYLELDDTEAVVLYIAPWCPRRWFVILHIRLHPALIGCEGASRR</sequence>
<feature type="transmembrane region" description="Helical" evidence="1">
    <location>
        <begin position="63"/>
        <end position="83"/>
    </location>
</feature>
<dbReference type="RefSeq" id="WP_143811032.1">
    <property type="nucleotide sequence ID" value="NZ_CYGY02000048.1"/>
</dbReference>
<organism evidence="2 3">
    <name type="scientific">Paraburkholderia piptadeniae</name>
    <dbReference type="NCBI Taxonomy" id="1701573"/>
    <lineage>
        <taxon>Bacteria</taxon>
        <taxon>Pseudomonadati</taxon>
        <taxon>Pseudomonadota</taxon>
        <taxon>Betaproteobacteria</taxon>
        <taxon>Burkholderiales</taxon>
        <taxon>Burkholderiaceae</taxon>
        <taxon>Paraburkholderia</taxon>
    </lineage>
</organism>
<keyword evidence="3" id="KW-1185">Reference proteome</keyword>
<keyword evidence="1" id="KW-1133">Transmembrane helix</keyword>
<keyword evidence="1" id="KW-0472">Membrane</keyword>
<proteinExistence type="predicted"/>
<protein>
    <submittedName>
        <fullName evidence="2">Uncharacterized protein</fullName>
    </submittedName>
</protein>
<evidence type="ECO:0000313" key="3">
    <source>
        <dbReference type="Proteomes" id="UP000195569"/>
    </source>
</evidence>
<evidence type="ECO:0000256" key="1">
    <source>
        <dbReference type="SAM" id="Phobius"/>
    </source>
</evidence>
<evidence type="ECO:0000313" key="2">
    <source>
        <dbReference type="EMBL" id="SIT45790.1"/>
    </source>
</evidence>
<dbReference type="AlphaFoldDB" id="A0A1N7SEM9"/>
<feature type="transmembrane region" description="Helical" evidence="1">
    <location>
        <begin position="35"/>
        <end position="56"/>
    </location>
</feature>
<dbReference type="Proteomes" id="UP000195569">
    <property type="component" value="Unassembled WGS sequence"/>
</dbReference>
<reference evidence="2" key="1">
    <citation type="submission" date="2016-12" db="EMBL/GenBank/DDBJ databases">
        <authorList>
            <person name="Moulin L."/>
        </authorList>
    </citation>
    <scope>NUCLEOTIDE SEQUENCE [LARGE SCALE GENOMIC DNA]</scope>
    <source>
        <strain evidence="2">STM 7183</strain>
    </source>
</reference>
<gene>
    <name evidence="2" type="ORF">BN2476_480015</name>
</gene>
<dbReference type="EMBL" id="CYGY02000048">
    <property type="protein sequence ID" value="SIT45790.1"/>
    <property type="molecule type" value="Genomic_DNA"/>
</dbReference>
<comment type="caution">
    <text evidence="2">The sequence shown here is derived from an EMBL/GenBank/DDBJ whole genome shotgun (WGS) entry which is preliminary data.</text>
</comment>
<accession>A0A1N7SEM9</accession>
<dbReference type="OrthoDB" id="9102439at2"/>
<keyword evidence="1" id="KW-0812">Transmembrane</keyword>
<name>A0A1N7SEM9_9BURK</name>